<reference evidence="2 3" key="1">
    <citation type="submission" date="2019-08" db="EMBL/GenBank/DDBJ databases">
        <authorList>
            <person name="Dong K."/>
        </authorList>
    </citation>
    <scope>NUCLEOTIDE SEQUENCE [LARGE SCALE GENOMIC DNA]</scope>
    <source>
        <strain evidence="2 3">M4-8</strain>
    </source>
</reference>
<keyword evidence="3" id="KW-1185">Reference proteome</keyword>
<dbReference type="SMART" id="SM00849">
    <property type="entry name" value="Lactamase_B"/>
    <property type="match status" value="1"/>
</dbReference>
<evidence type="ECO:0000313" key="2">
    <source>
        <dbReference type="EMBL" id="TXK05818.1"/>
    </source>
</evidence>
<dbReference type="OrthoDB" id="3190691at2"/>
<dbReference type="PANTHER" id="PTHR43546:SF3">
    <property type="entry name" value="UPF0173 METAL-DEPENDENT HYDROLASE MJ1163"/>
    <property type="match status" value="1"/>
</dbReference>
<comment type="caution">
    <text evidence="2">The sequence shown here is derived from an EMBL/GenBank/DDBJ whole genome shotgun (WGS) entry which is preliminary data.</text>
</comment>
<keyword evidence="2" id="KW-0378">Hydrolase</keyword>
<dbReference type="AlphaFoldDB" id="A0A5C8HRP4"/>
<accession>A0A5C8HRP4</accession>
<sequence>MRITKYEHAAVTIDDNSARLVIDPGSPLASLTDFTGVAAVVVTHAHADHCSPSNLQRIAELNPEVPIYAPAGVATTVPGVNVVTVSPGDVVSHGGFTLEFFGGEHAVIHESVPVPVNVGVLVNGEFYYPGDSYALPGDHDVVVLAAPIGAPWLKIGEAMDFVLDVAPQYCFGTHDMTLSPVGHAMHHERLGWATQQGGGQYIPLAVGESIDL</sequence>
<dbReference type="RefSeq" id="WP_147824628.1">
    <property type="nucleotide sequence ID" value="NZ_BAAARG010000001.1"/>
</dbReference>
<dbReference type="InterPro" id="IPR036866">
    <property type="entry name" value="RibonucZ/Hydroxyglut_hydro"/>
</dbReference>
<evidence type="ECO:0000259" key="1">
    <source>
        <dbReference type="SMART" id="SM00849"/>
    </source>
</evidence>
<protein>
    <submittedName>
        <fullName evidence="2">MBL fold metallo-hydrolase</fullName>
    </submittedName>
</protein>
<evidence type="ECO:0000313" key="3">
    <source>
        <dbReference type="Proteomes" id="UP000321196"/>
    </source>
</evidence>
<dbReference type="InterPro" id="IPR001279">
    <property type="entry name" value="Metallo-B-lactamas"/>
</dbReference>
<dbReference type="EMBL" id="VRSW01000001">
    <property type="protein sequence ID" value="TXK05818.1"/>
    <property type="molecule type" value="Genomic_DNA"/>
</dbReference>
<feature type="domain" description="Metallo-beta-lactamase" evidence="1">
    <location>
        <begin position="7"/>
        <end position="174"/>
    </location>
</feature>
<name>A0A5C8HRP4_9MICO</name>
<proteinExistence type="predicted"/>
<dbReference type="GO" id="GO:0016787">
    <property type="term" value="F:hydrolase activity"/>
    <property type="evidence" value="ECO:0007669"/>
    <property type="project" value="UniProtKB-KW"/>
</dbReference>
<dbReference type="Gene3D" id="3.60.15.10">
    <property type="entry name" value="Ribonuclease Z/Hydroxyacylglutathione hydrolase-like"/>
    <property type="match status" value="1"/>
</dbReference>
<dbReference type="SUPFAM" id="SSF56281">
    <property type="entry name" value="Metallo-hydrolase/oxidoreductase"/>
    <property type="match status" value="1"/>
</dbReference>
<gene>
    <name evidence="2" type="ORF">FVP60_02190</name>
</gene>
<dbReference type="Proteomes" id="UP000321196">
    <property type="component" value="Unassembled WGS sequence"/>
</dbReference>
<dbReference type="InterPro" id="IPR050114">
    <property type="entry name" value="UPF0173_UPF0282_UlaG_hydrolase"/>
</dbReference>
<dbReference type="PANTHER" id="PTHR43546">
    <property type="entry name" value="UPF0173 METAL-DEPENDENT HYDROLASE MJ1163-RELATED"/>
    <property type="match status" value="1"/>
</dbReference>
<organism evidence="2 3">
    <name type="scientific">Microbacterium mitrae</name>
    <dbReference type="NCBI Taxonomy" id="664640"/>
    <lineage>
        <taxon>Bacteria</taxon>
        <taxon>Bacillati</taxon>
        <taxon>Actinomycetota</taxon>
        <taxon>Actinomycetes</taxon>
        <taxon>Micrococcales</taxon>
        <taxon>Microbacteriaceae</taxon>
        <taxon>Microbacterium</taxon>
    </lineage>
</organism>
<dbReference type="Pfam" id="PF13483">
    <property type="entry name" value="Lactamase_B_3"/>
    <property type="match status" value="1"/>
</dbReference>